<comment type="catalytic activity">
    <reaction evidence="10">
        <text>2 H2O2 = O2 + 2 H2O</text>
        <dbReference type="Rhea" id="RHEA:20309"/>
        <dbReference type="ChEBI" id="CHEBI:15377"/>
        <dbReference type="ChEBI" id="CHEBI:15379"/>
        <dbReference type="ChEBI" id="CHEBI:16240"/>
        <dbReference type="EC" id="1.11.1.6"/>
    </reaction>
</comment>
<dbReference type="InterPro" id="IPR024712">
    <property type="entry name" value="Catalase_clade2"/>
</dbReference>
<evidence type="ECO:0000256" key="3">
    <source>
        <dbReference type="ARBA" id="ARBA00012314"/>
    </source>
</evidence>
<evidence type="ECO:0000259" key="12">
    <source>
        <dbReference type="SMART" id="SM01060"/>
    </source>
</evidence>
<protein>
    <recommendedName>
        <fullName evidence="3 10">Catalase</fullName>
        <ecNumber evidence="3 10">1.11.1.6</ecNumber>
    </recommendedName>
</protein>
<dbReference type="InterPro" id="IPR011614">
    <property type="entry name" value="Catalase_core"/>
</dbReference>
<dbReference type="PIRSF" id="PIRSF038927">
    <property type="entry name" value="Catalase_clade2"/>
    <property type="match status" value="1"/>
</dbReference>
<dbReference type="Pfam" id="PF00199">
    <property type="entry name" value="Catalase"/>
    <property type="match status" value="1"/>
</dbReference>
<dbReference type="InterPro" id="IPR018028">
    <property type="entry name" value="Catalase"/>
</dbReference>
<evidence type="ECO:0000313" key="14">
    <source>
        <dbReference type="Proteomes" id="UP001285263"/>
    </source>
</evidence>
<dbReference type="SUPFAM" id="SSF56634">
    <property type="entry name" value="Heme-dependent catalase-like"/>
    <property type="match status" value="1"/>
</dbReference>
<dbReference type="Gene3D" id="1.20.1370.20">
    <property type="match status" value="1"/>
</dbReference>
<dbReference type="PANTHER" id="PTHR42821:SF1">
    <property type="entry name" value="CATALASE-B"/>
    <property type="match status" value="1"/>
</dbReference>
<dbReference type="EMBL" id="JAXCLA010000008">
    <property type="protein sequence ID" value="MDY0747551.1"/>
    <property type="molecule type" value="Genomic_DNA"/>
</dbReference>
<evidence type="ECO:0000256" key="6">
    <source>
        <dbReference type="ARBA" id="ARBA00022723"/>
    </source>
</evidence>
<keyword evidence="9 10" id="KW-0376">Hydrogen peroxide</keyword>
<dbReference type="PANTHER" id="PTHR42821">
    <property type="entry name" value="CATALASE"/>
    <property type="match status" value="1"/>
</dbReference>
<comment type="cofactor">
    <cofactor evidence="1 10">
        <name>heme</name>
        <dbReference type="ChEBI" id="CHEBI:30413"/>
    </cofactor>
</comment>
<evidence type="ECO:0000256" key="1">
    <source>
        <dbReference type="ARBA" id="ARBA00001971"/>
    </source>
</evidence>
<evidence type="ECO:0000256" key="7">
    <source>
        <dbReference type="ARBA" id="ARBA00023002"/>
    </source>
</evidence>
<dbReference type="InterPro" id="IPR029062">
    <property type="entry name" value="Class_I_gatase-like"/>
</dbReference>
<accession>A0ABU5DML1</accession>
<dbReference type="PRINTS" id="PR00067">
    <property type="entry name" value="CATALASE"/>
</dbReference>
<evidence type="ECO:0000313" key="13">
    <source>
        <dbReference type="EMBL" id="MDY0747551.1"/>
    </source>
</evidence>
<dbReference type="CDD" id="cd03132">
    <property type="entry name" value="GATase1_catalase"/>
    <property type="match status" value="1"/>
</dbReference>
<evidence type="ECO:0000256" key="10">
    <source>
        <dbReference type="PIRNR" id="PIRNR038927"/>
    </source>
</evidence>
<keyword evidence="14" id="KW-1185">Reference proteome</keyword>
<keyword evidence="8 10" id="KW-0408">Iron</keyword>
<evidence type="ECO:0000256" key="4">
    <source>
        <dbReference type="ARBA" id="ARBA00022559"/>
    </source>
</evidence>
<comment type="caution">
    <text evidence="13">The sequence shown here is derived from an EMBL/GenBank/DDBJ whole genome shotgun (WGS) entry which is preliminary data.</text>
</comment>
<dbReference type="EC" id="1.11.1.6" evidence="3 10"/>
<proteinExistence type="inferred from homology"/>
<feature type="compositionally biased region" description="Low complexity" evidence="11">
    <location>
        <begin position="1"/>
        <end position="26"/>
    </location>
</feature>
<dbReference type="InterPro" id="IPR041399">
    <property type="entry name" value="Catalase_large_C"/>
</dbReference>
<evidence type="ECO:0000256" key="5">
    <source>
        <dbReference type="ARBA" id="ARBA00022617"/>
    </source>
</evidence>
<dbReference type="PROSITE" id="PS51402">
    <property type="entry name" value="CATALASE_3"/>
    <property type="match status" value="1"/>
</dbReference>
<keyword evidence="4 10" id="KW-0575">Peroxidase</keyword>
<organism evidence="13 14">
    <name type="scientific">Roseateles agri</name>
    <dbReference type="NCBI Taxonomy" id="3098619"/>
    <lineage>
        <taxon>Bacteria</taxon>
        <taxon>Pseudomonadati</taxon>
        <taxon>Pseudomonadota</taxon>
        <taxon>Betaproteobacteria</taxon>
        <taxon>Burkholderiales</taxon>
        <taxon>Sphaerotilaceae</taxon>
        <taxon>Roseateles</taxon>
    </lineage>
</organism>
<feature type="domain" description="Catalase core" evidence="12">
    <location>
        <begin position="131"/>
        <end position="519"/>
    </location>
</feature>
<dbReference type="Pfam" id="PF06628">
    <property type="entry name" value="Catalase-rel"/>
    <property type="match status" value="1"/>
</dbReference>
<comment type="similarity">
    <text evidence="10">Belongs to the catalase family.</text>
</comment>
<dbReference type="SMART" id="SM01060">
    <property type="entry name" value="Catalase"/>
    <property type="match status" value="1"/>
</dbReference>
<keyword evidence="6 10" id="KW-0479">Metal-binding</keyword>
<name>A0ABU5DML1_9BURK</name>
<gene>
    <name evidence="13" type="ORF">SNE35_23815</name>
</gene>
<sequence length="810" mass="87581">MPKPTSTRSSSSQADSRSSTASKAAARNTDSGPANPPVLTDDLAVEKMGQTGDLSAAMPFNANKAGEYGFANGQNSQPGETVEAPSRLPAGSTLSEANVSSKTGSVAPEGVNAAIGPLDRVRVDSAGQRLTTNQGVAVADNQNSLKYGVRGPALLEDFILREKITHFDHERIPERIVHARGSAAHGYFECFEPLTQFTKAAPFKEAGKRTPVFARFSTVAGERGSKDTARDVRGFAVKFYTDEGNWDLVGNNMPVFFIQDAMKFPDLVHAVKPEPHHQMPQAASAHDTFWDFVSLMPESTHMLMWLMSDRAIPRSYATMQGFGVHSFRLVNDAGQSVFVKFHWNPKFGTHSLCWDEAVKISGADPDYHRRDLWERIESGVYPEWELGVQIFTEEEAEQFSFDILDATKIVPEELVPVRPVGRMVLDRNPDNFFAETEQVAFCTAHIIPGIDFSNDPLLAGRIHSYVDTQITRLGGPNFHEIPINAPIAQVHNNQRDGMHRQAIPRGRVAYEPNSLAGGCPFQAGAAQGFTSVAASLRSRAEQGKIRAKPELFAEHYHQARLFFDSQTAPERAHIVAAFRFELSKVTVPAIRQRVVSMLRNASEDLAAQVAEGLNMSPLPDAMPLALEIDVAPEVIRSPALSLTARPGDGSIKGRKIAILVADGAKGQSATDIHTALFAAGAVPRFVAPRIGAVATEDRVAVEADASLENEPGFLFDAIVLPDGAGAVVSLAADGHTFEAIRDQYRHCKTMLALGTGVDLFELAGIPATLPDGGDDPGVILSDGSPSATAAFIEQVARHRHPARETDPPAV</sequence>
<dbReference type="Pfam" id="PF18011">
    <property type="entry name" value="Catalase_C"/>
    <property type="match status" value="1"/>
</dbReference>
<dbReference type="Gene3D" id="2.40.180.10">
    <property type="entry name" value="Catalase core domain"/>
    <property type="match status" value="1"/>
</dbReference>
<feature type="compositionally biased region" description="Polar residues" evidence="11">
    <location>
        <begin position="92"/>
        <end position="104"/>
    </location>
</feature>
<dbReference type="InterPro" id="IPR020835">
    <property type="entry name" value="Catalase_sf"/>
</dbReference>
<dbReference type="GO" id="GO:0004096">
    <property type="term" value="F:catalase activity"/>
    <property type="evidence" value="ECO:0007669"/>
    <property type="project" value="UniProtKB-EC"/>
</dbReference>
<keyword evidence="5 10" id="KW-0349">Heme</keyword>
<evidence type="ECO:0000256" key="9">
    <source>
        <dbReference type="ARBA" id="ARBA00023324"/>
    </source>
</evidence>
<dbReference type="Proteomes" id="UP001285263">
    <property type="component" value="Unassembled WGS sequence"/>
</dbReference>
<reference evidence="13 14" key="1">
    <citation type="submission" date="2023-11" db="EMBL/GenBank/DDBJ databases">
        <title>Paucibacter sp. nov., isolated from fresh soil in Korea.</title>
        <authorList>
            <person name="Le N.T.T."/>
        </authorList>
    </citation>
    <scope>NUCLEOTIDE SEQUENCE [LARGE SCALE GENOMIC DNA]</scope>
    <source>
        <strain evidence="13 14">R3-3</strain>
    </source>
</reference>
<dbReference type="SUPFAM" id="SSF52317">
    <property type="entry name" value="Class I glutamine amidotransferase-like"/>
    <property type="match status" value="1"/>
</dbReference>
<evidence type="ECO:0000256" key="11">
    <source>
        <dbReference type="SAM" id="MobiDB-lite"/>
    </source>
</evidence>
<comment type="function">
    <text evidence="2 10">Decomposes hydrogen peroxide into water and oxygen; serves to protect cells from the toxic effects of hydrogen peroxide.</text>
</comment>
<dbReference type="InterPro" id="IPR024708">
    <property type="entry name" value="Catalase_AS"/>
</dbReference>
<feature type="region of interest" description="Disordered" evidence="11">
    <location>
        <begin position="1"/>
        <end position="41"/>
    </location>
</feature>
<evidence type="ECO:0000256" key="2">
    <source>
        <dbReference type="ARBA" id="ARBA00002974"/>
    </source>
</evidence>
<feature type="region of interest" description="Disordered" evidence="11">
    <location>
        <begin position="69"/>
        <end position="111"/>
    </location>
</feature>
<keyword evidence="7 10" id="KW-0560">Oxidoreductase</keyword>
<evidence type="ECO:0000256" key="8">
    <source>
        <dbReference type="ARBA" id="ARBA00023004"/>
    </source>
</evidence>
<dbReference type="RefSeq" id="WP_320425749.1">
    <property type="nucleotide sequence ID" value="NZ_JAXCLA010000008.1"/>
</dbReference>
<dbReference type="PROSITE" id="PS00438">
    <property type="entry name" value="CATALASE_2"/>
    <property type="match status" value="1"/>
</dbReference>
<dbReference type="InterPro" id="IPR043156">
    <property type="entry name" value="Catalase_clade2_helical"/>
</dbReference>
<dbReference type="InterPro" id="IPR010582">
    <property type="entry name" value="Catalase_immune_responsive"/>
</dbReference>
<dbReference type="Gene3D" id="3.40.50.880">
    <property type="match status" value="1"/>
</dbReference>